<proteinExistence type="predicted"/>
<evidence type="ECO:0000313" key="2">
    <source>
        <dbReference type="Proteomes" id="UP000187203"/>
    </source>
</evidence>
<evidence type="ECO:0000313" key="1">
    <source>
        <dbReference type="EMBL" id="OMO91658.1"/>
    </source>
</evidence>
<name>A0A1R3J9Y7_9ROSI</name>
<organism evidence="1 2">
    <name type="scientific">Corchorus olitorius</name>
    <dbReference type="NCBI Taxonomy" id="93759"/>
    <lineage>
        <taxon>Eukaryota</taxon>
        <taxon>Viridiplantae</taxon>
        <taxon>Streptophyta</taxon>
        <taxon>Embryophyta</taxon>
        <taxon>Tracheophyta</taxon>
        <taxon>Spermatophyta</taxon>
        <taxon>Magnoliopsida</taxon>
        <taxon>eudicotyledons</taxon>
        <taxon>Gunneridae</taxon>
        <taxon>Pentapetalae</taxon>
        <taxon>rosids</taxon>
        <taxon>malvids</taxon>
        <taxon>Malvales</taxon>
        <taxon>Malvaceae</taxon>
        <taxon>Grewioideae</taxon>
        <taxon>Apeibeae</taxon>
        <taxon>Corchorus</taxon>
    </lineage>
</organism>
<keyword evidence="2" id="KW-1185">Reference proteome</keyword>
<sequence>MAIPPSITEIFARLASHLQLSSSQREDEEESLNLAISKLNQSLNLDESPDSGVRVLDTALSLMCYKSPQVYDSVIEYSVKTIVSILSSSVNCKVLRLQNEEFMLVGSSSLGQNCVELVEMCNNVYAKLEGKGDFPRLQHAVVRVAVLASCYQYSYPLVVPIFDVKSREERSAAVSKLHSHLPTDLSLGNGELPLRLMFWYLDPLILKQAVSKLLQDTMGRPFLCLTEEFHQRMDWRAIIICLGLSPLMFIEIRALLHSWFLKTGLDMVLELLVGLVSAILDIISRPTWWGMSMEMGSKLPFSFAYFPNKNHLLRILAGPFTAENFLRLVHATSEEVHSTVKPKGLEVSSIDHKSLWALAIDFPDWFYFSSYLLFYEKGLQNSFQSNCTLVAPKVGETHDKELLSASAARYIAWILSPISKSNQDLIVEFLTKISESWTLKQFDSVMYNNGAGACKKKLKKPKLHDKKEDYAPAEEYDCQKIGIWLTEFENICLQYAEKIVKSCASAASNASHGSLQQNVFLRRIPLGILIGCPSFITEDGFELLLHYTATGRKLQETRRAGSRYVKQKSDRQDLTAWVNHCSKRDVLAGASVVFNLTDAVDHISASLFETEEGGLDFICQVKVKAGNYLMKCVKRLCQVNIERDEVLNLRDLCSRLRRWMHQGQEILQFKQDIDDVINDLSQKLSSLGGDCVKD</sequence>
<accession>A0A1R3J9Y7</accession>
<reference evidence="2" key="1">
    <citation type="submission" date="2013-09" db="EMBL/GenBank/DDBJ databases">
        <title>Corchorus olitorius genome sequencing.</title>
        <authorList>
            <person name="Alam M."/>
            <person name="Haque M.S."/>
            <person name="Islam M.S."/>
            <person name="Emdad E.M."/>
            <person name="Islam M.M."/>
            <person name="Ahmed B."/>
            <person name="Halim A."/>
            <person name="Hossen Q.M.M."/>
            <person name="Hossain M.Z."/>
            <person name="Ahmed R."/>
            <person name="Khan M.M."/>
            <person name="Islam R."/>
            <person name="Rashid M.M."/>
            <person name="Khan S.A."/>
            <person name="Rahman M.S."/>
            <person name="Alam M."/>
            <person name="Yahiya A.S."/>
            <person name="Khan M.S."/>
            <person name="Azam M.S."/>
            <person name="Haque T."/>
            <person name="Lashkar M.Z.H."/>
            <person name="Akhand A.I."/>
            <person name="Morshed G."/>
            <person name="Roy S."/>
            <person name="Uddin K.S."/>
            <person name="Rabeya T."/>
            <person name="Hossain A.S."/>
            <person name="Chowdhury A."/>
            <person name="Snigdha A.R."/>
            <person name="Mortoza M.S."/>
            <person name="Matin S.A."/>
            <person name="Hoque S.M.E."/>
            <person name="Islam M.K."/>
            <person name="Roy D.K."/>
            <person name="Haider R."/>
            <person name="Moosa M.M."/>
            <person name="Elias S.M."/>
            <person name="Hasan A.M."/>
            <person name="Jahan S."/>
            <person name="Shafiuddin M."/>
            <person name="Mahmood N."/>
            <person name="Shommy N.S."/>
        </authorList>
    </citation>
    <scope>NUCLEOTIDE SEQUENCE [LARGE SCALE GENOMIC DNA]</scope>
    <source>
        <strain evidence="2">cv. O-4</strain>
    </source>
</reference>
<dbReference type="STRING" id="93759.A0A1R3J9Y7"/>
<dbReference type="Proteomes" id="UP000187203">
    <property type="component" value="Unassembled WGS sequence"/>
</dbReference>
<dbReference type="AlphaFoldDB" id="A0A1R3J9Y7"/>
<gene>
    <name evidence="1" type="ORF">COLO4_18202</name>
</gene>
<comment type="caution">
    <text evidence="1">The sequence shown here is derived from an EMBL/GenBank/DDBJ whole genome shotgun (WGS) entry which is preliminary data.</text>
</comment>
<dbReference type="OrthoDB" id="1917939at2759"/>
<dbReference type="EMBL" id="AWUE01016435">
    <property type="protein sequence ID" value="OMO91658.1"/>
    <property type="molecule type" value="Genomic_DNA"/>
</dbReference>
<protein>
    <submittedName>
        <fullName evidence="1">Uncharacterized protein</fullName>
    </submittedName>
</protein>
<dbReference type="PANTHER" id="PTHR48221">
    <property type="entry name" value="ACYL-COA SYNTHETASE FAMILY PROTEIN"/>
    <property type="match status" value="1"/>
</dbReference>
<dbReference type="PANTHER" id="PTHR48221:SF2">
    <property type="entry name" value="ACYL-COA SYNTHETASE FAMILY PROTEIN"/>
    <property type="match status" value="1"/>
</dbReference>